<sequence length="298" mass="32753">MAYYLGIDIGGTNTRLLTMNEQDEFILRENIPTSSWSATEDPLATLAQLINAHFQQLDQRPAGVMLGLPGTLSRDRKKVFSLPFIQALDNREVGNELSQLIDCPVAMDKDVNHLHLWDLHQLETMPFVAVGLYLGTGMGNSLWINGDFYHGAHGSSGEIGHIPWLNNTLSCPCGKTGCAETLTSGSYLARWAKEHVTAPHHVGDIFTHYGDHPDIQEFVTRLGMIIASEMNILDPEHLFLGGGVIGMPGFPKEKLVREIRKHLRGPQPAEGLTISFSLQTGDTGCQGACLAAKRHFES</sequence>
<dbReference type="AlphaFoldDB" id="A0A841G765"/>
<dbReference type="InterPro" id="IPR043129">
    <property type="entry name" value="ATPase_NBD"/>
</dbReference>
<dbReference type="GO" id="GO:0008787">
    <property type="term" value="F:D-allose kinase activity"/>
    <property type="evidence" value="ECO:0007669"/>
    <property type="project" value="UniProtKB-EC"/>
</dbReference>
<dbReference type="Pfam" id="PF00480">
    <property type="entry name" value="ROK"/>
    <property type="match status" value="1"/>
</dbReference>
<dbReference type="CDD" id="cd24070">
    <property type="entry name" value="ASKHA_NBD_ROK_AlsK"/>
    <property type="match status" value="1"/>
</dbReference>
<evidence type="ECO:0000313" key="2">
    <source>
        <dbReference type="Proteomes" id="UP000585721"/>
    </source>
</evidence>
<keyword evidence="1" id="KW-0808">Transferase</keyword>
<dbReference type="SUPFAM" id="SSF53067">
    <property type="entry name" value="Actin-like ATPase domain"/>
    <property type="match status" value="1"/>
</dbReference>
<dbReference type="InterPro" id="IPR000600">
    <property type="entry name" value="ROK"/>
</dbReference>
<gene>
    <name evidence="1" type="ORF">HNR75_000846</name>
</gene>
<dbReference type="EC" id="2.7.1.55" evidence="1"/>
<keyword evidence="1" id="KW-0418">Kinase</keyword>
<evidence type="ECO:0000313" key="1">
    <source>
        <dbReference type="EMBL" id="MBB6054974.1"/>
    </source>
</evidence>
<dbReference type="RefSeq" id="WP_188025763.1">
    <property type="nucleotide sequence ID" value="NZ_JACHGR010000002.1"/>
</dbReference>
<dbReference type="Gene3D" id="3.30.420.40">
    <property type="match status" value="2"/>
</dbReference>
<accession>A0A841G765</accession>
<proteinExistence type="predicted"/>
<dbReference type="PANTHER" id="PTHR18964">
    <property type="entry name" value="ROK (REPRESSOR, ORF, KINASE) FAMILY"/>
    <property type="match status" value="1"/>
</dbReference>
<name>A0A841G765_9GAMM</name>
<protein>
    <submittedName>
        <fullName evidence="1">Allose kinase</fullName>
        <ecNumber evidence="1">2.7.1.55</ecNumber>
    </submittedName>
</protein>
<dbReference type="NCBIfam" id="NF007251">
    <property type="entry name" value="PRK09698.1"/>
    <property type="match status" value="1"/>
</dbReference>
<dbReference type="EMBL" id="JACHGR010000002">
    <property type="protein sequence ID" value="MBB6054974.1"/>
    <property type="molecule type" value="Genomic_DNA"/>
</dbReference>
<organism evidence="1 2">
    <name type="scientific">Tolumonas osonensis</name>
    <dbReference type="NCBI Taxonomy" id="675874"/>
    <lineage>
        <taxon>Bacteria</taxon>
        <taxon>Pseudomonadati</taxon>
        <taxon>Pseudomonadota</taxon>
        <taxon>Gammaproteobacteria</taxon>
        <taxon>Aeromonadales</taxon>
        <taxon>Aeromonadaceae</taxon>
        <taxon>Tolumonas</taxon>
    </lineage>
</organism>
<dbReference type="Proteomes" id="UP000585721">
    <property type="component" value="Unassembled WGS sequence"/>
</dbReference>
<reference evidence="1 2" key="1">
    <citation type="submission" date="2020-08" db="EMBL/GenBank/DDBJ databases">
        <title>Genomic Encyclopedia of Type Strains, Phase IV (KMG-IV): sequencing the most valuable type-strain genomes for metagenomic binning, comparative biology and taxonomic classification.</title>
        <authorList>
            <person name="Goeker M."/>
        </authorList>
    </citation>
    <scope>NUCLEOTIDE SEQUENCE [LARGE SCALE GENOMIC DNA]</scope>
    <source>
        <strain evidence="1 2">DSM 22975</strain>
    </source>
</reference>
<dbReference type="PANTHER" id="PTHR18964:SF174">
    <property type="entry name" value="D-ALLOSE KINASE-RELATED"/>
    <property type="match status" value="1"/>
</dbReference>
<keyword evidence="2" id="KW-1185">Reference proteome</keyword>
<comment type="caution">
    <text evidence="1">The sequence shown here is derived from an EMBL/GenBank/DDBJ whole genome shotgun (WGS) entry which is preliminary data.</text>
</comment>